<evidence type="ECO:0000313" key="4">
    <source>
        <dbReference type="Proteomes" id="UP001204798"/>
    </source>
</evidence>
<name>A0ABT2EPR1_9BACT</name>
<feature type="domain" description="GFO/IDH/MocA-like oxidoreductase" evidence="2">
    <location>
        <begin position="132"/>
        <end position="270"/>
    </location>
</feature>
<comment type="caution">
    <text evidence="3">The sequence shown here is derived from an EMBL/GenBank/DDBJ whole genome shotgun (WGS) entry which is preliminary data.</text>
</comment>
<dbReference type="Proteomes" id="UP001204798">
    <property type="component" value="Unassembled WGS sequence"/>
</dbReference>
<dbReference type="InterPro" id="IPR036291">
    <property type="entry name" value="NAD(P)-bd_dom_sf"/>
</dbReference>
<dbReference type="EMBL" id="JANUCP010000004">
    <property type="protein sequence ID" value="MCS3919942.1"/>
    <property type="molecule type" value="Genomic_DNA"/>
</dbReference>
<evidence type="ECO:0000259" key="1">
    <source>
        <dbReference type="Pfam" id="PF01408"/>
    </source>
</evidence>
<proteinExistence type="predicted"/>
<keyword evidence="4" id="KW-1185">Reference proteome</keyword>
<dbReference type="Pfam" id="PF01408">
    <property type="entry name" value="GFO_IDH_MocA"/>
    <property type="match status" value="1"/>
</dbReference>
<accession>A0ABT2EPR1</accession>
<evidence type="ECO:0000313" key="3">
    <source>
        <dbReference type="EMBL" id="MCS3919942.1"/>
    </source>
</evidence>
<dbReference type="InterPro" id="IPR055170">
    <property type="entry name" value="GFO_IDH_MocA-like_dom"/>
</dbReference>
<dbReference type="PANTHER" id="PTHR43249:SF1">
    <property type="entry name" value="D-GLUCOSIDE 3-DEHYDROGENASE"/>
    <property type="match status" value="1"/>
</dbReference>
<dbReference type="Gene3D" id="3.40.50.720">
    <property type="entry name" value="NAD(P)-binding Rossmann-like Domain"/>
    <property type="match status" value="1"/>
</dbReference>
<dbReference type="InterPro" id="IPR052515">
    <property type="entry name" value="Gfo/Idh/MocA_Oxidoreductase"/>
</dbReference>
<protein>
    <submittedName>
        <fullName evidence="3">Dehydrogenase</fullName>
    </submittedName>
</protein>
<dbReference type="SUPFAM" id="SSF51735">
    <property type="entry name" value="NAD(P)-binding Rossmann-fold domains"/>
    <property type="match status" value="1"/>
</dbReference>
<dbReference type="InterPro" id="IPR000683">
    <property type="entry name" value="Gfo/Idh/MocA-like_OxRdtase_N"/>
</dbReference>
<evidence type="ECO:0000259" key="2">
    <source>
        <dbReference type="Pfam" id="PF22725"/>
    </source>
</evidence>
<dbReference type="Gene3D" id="3.30.360.10">
    <property type="entry name" value="Dihydrodipicolinate Reductase, domain 2"/>
    <property type="match status" value="1"/>
</dbReference>
<gene>
    <name evidence="3" type="ORF">M2350_002359</name>
</gene>
<sequence length="351" mass="38086">MSPVRVALIGTGGIAGAHLDAYSRVKEAEVVAVCDIVPEKAEAAAKRWNVPKWFTDYRKVLQLLEVEAVDICTPHAVHAPIALAALKAGKHVLVEKPMTSNLKDAVKLVKVAKENGKVLFCGIKSRWAPSTQQVKKFIESGALGEIYFAEIVATRRRGIPGWGSTFIRKETAGGGVVLDLGVYLVDTILYLLGFPKPLTCSAIVGGFIGIQPEAVVQGGWWWNPDEFEVDDFGAAFLRFENGTAAAIKVCWAAHIDSLGTSFLLGTKGGLKLTNPPEWFFDHAGYMAQTKLPQAGDSDGFVREVQFFVDAIRNGTSPPVLPEEALTVQAVLEAIYRSANLKREVQVMIPKV</sequence>
<dbReference type="Pfam" id="PF22725">
    <property type="entry name" value="GFO_IDH_MocA_C3"/>
    <property type="match status" value="1"/>
</dbReference>
<organism evidence="3 4">
    <name type="scientific">Candidatus Fervidibacter sacchari</name>
    <dbReference type="NCBI Taxonomy" id="1448929"/>
    <lineage>
        <taxon>Bacteria</taxon>
        <taxon>Candidatus Fervidibacterota</taxon>
        <taxon>Candidatus Fervidibacter</taxon>
    </lineage>
</organism>
<feature type="domain" description="Gfo/Idh/MocA-like oxidoreductase N-terminal" evidence="1">
    <location>
        <begin position="4"/>
        <end position="122"/>
    </location>
</feature>
<reference evidence="3 4" key="1">
    <citation type="submission" date="2022-08" db="EMBL/GenBank/DDBJ databases">
        <title>Bacterial and archaeal communities from various locations to study Microbial Dark Matter (Phase II).</title>
        <authorList>
            <person name="Stepanauskas R."/>
        </authorList>
    </citation>
    <scope>NUCLEOTIDE SEQUENCE [LARGE SCALE GENOMIC DNA]</scope>
    <source>
        <strain evidence="3 4">PD1</strain>
    </source>
</reference>
<dbReference type="PANTHER" id="PTHR43249">
    <property type="entry name" value="UDP-N-ACETYL-2-AMINO-2-DEOXY-D-GLUCURONATE OXIDASE"/>
    <property type="match status" value="1"/>
</dbReference>
<dbReference type="RefSeq" id="WP_259096923.1">
    <property type="nucleotide sequence ID" value="NZ_CP130454.1"/>
</dbReference>
<dbReference type="SUPFAM" id="SSF55347">
    <property type="entry name" value="Glyceraldehyde-3-phosphate dehydrogenase-like, C-terminal domain"/>
    <property type="match status" value="1"/>
</dbReference>